<sequence>MFACLLLIAACMHATNAELVMVYSLQRHGARNVLPKGALLTETDLIGGPTLLPEGQRQTYNAGAAFRARYLSNTTCSATGTCLNGSDASGGVSSGGKYGVVGQPGVGFGNFDVYVRSSALDRTLMSGVCFFNGVFPPDPAAPAANPAAYLPTGAQVVPVYTQSDQNDIIIRAYTKCPAYQDALEGWFGSAEFQSQANASAGLRAQIQDLAYWLEVRKMQPALTHNLLAGPLLADLLGSMSDAVEAAGNGSQLYYKLVSLSGHYNTQLGLLAALGLEAGAGPAAAAFVWYRPSLPKLAAVLAFELHYAPATAGSGGSSNSSDSRMYVVRAVAQDGPSASYVTVPLPCASAAAAAALAAAVNAATPAANATAAAANAAAAVGACTLDDFVALAAPQSMPEAADWCSACGNNDVAACRIVSLQSEEGEGGDGDGEAWKIAVSVVVTFVGALALAVCGVCVWSRYTAGRQQQQGGAGGAGSSSSFLPGGKAAAAPAPGCFEGVGGGGGKGGRGEGMDAELTPAPFRYSSAAAHQI</sequence>
<dbReference type="GeneID" id="5727451"/>
<feature type="chain" id="PRO_5014466954" description="Acid phosphatase" evidence="4">
    <location>
        <begin position="18"/>
        <end position="531"/>
    </location>
</feature>
<evidence type="ECO:0000313" key="5">
    <source>
        <dbReference type="EMBL" id="PNW86505.1"/>
    </source>
</evidence>
<dbReference type="KEGG" id="cre:CHLRE_02g089311v5"/>
<keyword evidence="6" id="KW-1185">Reference proteome</keyword>
<comment type="similarity">
    <text evidence="1">Belongs to the histidine acid phosphatase family.</text>
</comment>
<evidence type="ECO:0000256" key="4">
    <source>
        <dbReference type="SAM" id="SignalP"/>
    </source>
</evidence>
<dbReference type="GO" id="GO:0016791">
    <property type="term" value="F:phosphatase activity"/>
    <property type="evidence" value="ECO:0000318"/>
    <property type="project" value="GO_Central"/>
</dbReference>
<dbReference type="Proteomes" id="UP000006906">
    <property type="component" value="Chromosome 2"/>
</dbReference>
<dbReference type="RefSeq" id="XP_042927021.1">
    <property type="nucleotide sequence ID" value="XM_043059387.1"/>
</dbReference>
<keyword evidence="3" id="KW-0812">Transmembrane</keyword>
<dbReference type="InParanoid" id="A0A2K3E151"/>
<dbReference type="InterPro" id="IPR029033">
    <property type="entry name" value="His_PPase_superfam"/>
</dbReference>
<keyword evidence="3" id="KW-1133">Transmembrane helix</keyword>
<evidence type="ECO:0000256" key="2">
    <source>
        <dbReference type="ARBA" id="ARBA00022801"/>
    </source>
</evidence>
<dbReference type="InterPro" id="IPR000560">
    <property type="entry name" value="His_Pase_clade-2"/>
</dbReference>
<protein>
    <recommendedName>
        <fullName evidence="7">Acid phosphatase</fullName>
    </recommendedName>
</protein>
<evidence type="ECO:0000256" key="3">
    <source>
        <dbReference type="SAM" id="Phobius"/>
    </source>
</evidence>
<gene>
    <name evidence="5" type="ORF">CHLRE_02g089311v5</name>
</gene>
<dbReference type="ExpressionAtlas" id="A0A2K3E151">
    <property type="expression patterns" value="baseline and differential"/>
</dbReference>
<dbReference type="Gene3D" id="3.40.50.1240">
    <property type="entry name" value="Phosphoglycerate mutase-like"/>
    <property type="match status" value="2"/>
</dbReference>
<proteinExistence type="inferred from homology"/>
<feature type="transmembrane region" description="Helical" evidence="3">
    <location>
        <begin position="436"/>
        <end position="458"/>
    </location>
</feature>
<feature type="signal peptide" evidence="4">
    <location>
        <begin position="1"/>
        <end position="17"/>
    </location>
</feature>
<dbReference type="PANTHER" id="PTHR11567">
    <property type="entry name" value="ACID PHOSPHATASE-RELATED"/>
    <property type="match status" value="1"/>
</dbReference>
<name>A0A2K3E151_CHLRE</name>
<keyword evidence="3" id="KW-0472">Membrane</keyword>
<evidence type="ECO:0008006" key="7">
    <source>
        <dbReference type="Google" id="ProtNLM"/>
    </source>
</evidence>
<organism evidence="5 6">
    <name type="scientific">Chlamydomonas reinhardtii</name>
    <name type="common">Chlamydomonas smithii</name>
    <dbReference type="NCBI Taxonomy" id="3055"/>
    <lineage>
        <taxon>Eukaryota</taxon>
        <taxon>Viridiplantae</taxon>
        <taxon>Chlorophyta</taxon>
        <taxon>core chlorophytes</taxon>
        <taxon>Chlorophyceae</taxon>
        <taxon>CS clade</taxon>
        <taxon>Chlamydomonadales</taxon>
        <taxon>Chlamydomonadaceae</taxon>
        <taxon>Chlamydomonas</taxon>
    </lineage>
</organism>
<dbReference type="EMBL" id="CM008963">
    <property type="protein sequence ID" value="PNW86505.1"/>
    <property type="molecule type" value="Genomic_DNA"/>
</dbReference>
<dbReference type="SUPFAM" id="SSF53254">
    <property type="entry name" value="Phosphoglycerate mutase-like"/>
    <property type="match status" value="1"/>
</dbReference>
<dbReference type="Pfam" id="PF00328">
    <property type="entry name" value="His_Phos_2"/>
    <property type="match status" value="1"/>
</dbReference>
<dbReference type="OrthoDB" id="258392at2759"/>
<keyword evidence="4" id="KW-0732">Signal</keyword>
<dbReference type="InterPro" id="IPR050645">
    <property type="entry name" value="Histidine_acid_phosphatase"/>
</dbReference>
<evidence type="ECO:0000313" key="6">
    <source>
        <dbReference type="Proteomes" id="UP000006906"/>
    </source>
</evidence>
<accession>A0A2K3E151</accession>
<dbReference type="AlphaFoldDB" id="A0A2K3E151"/>
<dbReference type="PANTHER" id="PTHR11567:SF110">
    <property type="entry name" value="2-PHOSPHOXYLOSE PHOSPHATASE 1"/>
    <property type="match status" value="1"/>
</dbReference>
<dbReference type="Gramene" id="PNW86505">
    <property type="protein sequence ID" value="PNW86505"/>
    <property type="gene ID" value="CHLRE_02g089311v5"/>
</dbReference>
<keyword evidence="2" id="KW-0378">Hydrolase</keyword>
<evidence type="ECO:0000256" key="1">
    <source>
        <dbReference type="ARBA" id="ARBA00005375"/>
    </source>
</evidence>
<dbReference type="STRING" id="3055.A0A2K3E151"/>
<reference evidence="5 6" key="1">
    <citation type="journal article" date="2007" name="Science">
        <title>The Chlamydomonas genome reveals the evolution of key animal and plant functions.</title>
        <authorList>
            <person name="Merchant S.S."/>
            <person name="Prochnik S.E."/>
            <person name="Vallon O."/>
            <person name="Harris E.H."/>
            <person name="Karpowicz S.J."/>
            <person name="Witman G.B."/>
            <person name="Terry A."/>
            <person name="Salamov A."/>
            <person name="Fritz-Laylin L.K."/>
            <person name="Marechal-Drouard L."/>
            <person name="Marshall W.F."/>
            <person name="Qu L.H."/>
            <person name="Nelson D.R."/>
            <person name="Sanderfoot A.A."/>
            <person name="Spalding M.H."/>
            <person name="Kapitonov V.V."/>
            <person name="Ren Q."/>
            <person name="Ferris P."/>
            <person name="Lindquist E."/>
            <person name="Shapiro H."/>
            <person name="Lucas S.M."/>
            <person name="Grimwood J."/>
            <person name="Schmutz J."/>
            <person name="Cardol P."/>
            <person name="Cerutti H."/>
            <person name="Chanfreau G."/>
            <person name="Chen C.L."/>
            <person name="Cognat V."/>
            <person name="Croft M.T."/>
            <person name="Dent R."/>
            <person name="Dutcher S."/>
            <person name="Fernandez E."/>
            <person name="Fukuzawa H."/>
            <person name="Gonzalez-Ballester D."/>
            <person name="Gonzalez-Halphen D."/>
            <person name="Hallmann A."/>
            <person name="Hanikenne M."/>
            <person name="Hippler M."/>
            <person name="Inwood W."/>
            <person name="Jabbari K."/>
            <person name="Kalanon M."/>
            <person name="Kuras R."/>
            <person name="Lefebvre P.A."/>
            <person name="Lemaire S.D."/>
            <person name="Lobanov A.V."/>
            <person name="Lohr M."/>
            <person name="Manuell A."/>
            <person name="Meier I."/>
            <person name="Mets L."/>
            <person name="Mittag M."/>
            <person name="Mittelmeier T."/>
            <person name="Moroney J.V."/>
            <person name="Moseley J."/>
            <person name="Napoli C."/>
            <person name="Nedelcu A.M."/>
            <person name="Niyogi K."/>
            <person name="Novoselov S.V."/>
            <person name="Paulsen I.T."/>
            <person name="Pazour G."/>
            <person name="Purton S."/>
            <person name="Ral J.P."/>
            <person name="Riano-Pachon D.M."/>
            <person name="Riekhof W."/>
            <person name="Rymarquis L."/>
            <person name="Schroda M."/>
            <person name="Stern D."/>
            <person name="Umen J."/>
            <person name="Willows R."/>
            <person name="Wilson N."/>
            <person name="Zimmer S.L."/>
            <person name="Allmer J."/>
            <person name="Balk J."/>
            <person name="Bisova K."/>
            <person name="Chen C.J."/>
            <person name="Elias M."/>
            <person name="Gendler K."/>
            <person name="Hauser C."/>
            <person name="Lamb M.R."/>
            <person name="Ledford H."/>
            <person name="Long J.C."/>
            <person name="Minagawa J."/>
            <person name="Page M.D."/>
            <person name="Pan J."/>
            <person name="Pootakham W."/>
            <person name="Roje S."/>
            <person name="Rose A."/>
            <person name="Stahlberg E."/>
            <person name="Terauchi A.M."/>
            <person name="Yang P."/>
            <person name="Ball S."/>
            <person name="Bowler C."/>
            <person name="Dieckmann C.L."/>
            <person name="Gladyshev V.N."/>
            <person name="Green P."/>
            <person name="Jorgensen R."/>
            <person name="Mayfield S."/>
            <person name="Mueller-Roeber B."/>
            <person name="Rajamani S."/>
            <person name="Sayre R.T."/>
            <person name="Brokstein P."/>
            <person name="Dubchak I."/>
            <person name="Goodstein D."/>
            <person name="Hornick L."/>
            <person name="Huang Y.W."/>
            <person name="Jhaveri J."/>
            <person name="Luo Y."/>
            <person name="Martinez D."/>
            <person name="Ngau W.C."/>
            <person name="Otillar B."/>
            <person name="Poliakov A."/>
            <person name="Porter A."/>
            <person name="Szajkowski L."/>
            <person name="Werner G."/>
            <person name="Zhou K."/>
            <person name="Grigoriev I.V."/>
            <person name="Rokhsar D.S."/>
            <person name="Grossman A.R."/>
        </authorList>
    </citation>
    <scope>NUCLEOTIDE SEQUENCE [LARGE SCALE GENOMIC DNA]</scope>
    <source>
        <strain evidence="6">CC-503</strain>
    </source>
</reference>